<feature type="compositionally biased region" description="Polar residues" evidence="1">
    <location>
        <begin position="91"/>
        <end position="102"/>
    </location>
</feature>
<evidence type="ECO:0000259" key="2">
    <source>
        <dbReference type="Pfam" id="PF03358"/>
    </source>
</evidence>
<gene>
    <name evidence="3" type="ORF">HNQ72_004602</name>
</gene>
<feature type="region of interest" description="Disordered" evidence="1">
    <location>
        <begin position="91"/>
        <end position="111"/>
    </location>
</feature>
<dbReference type="Proteomes" id="UP000547879">
    <property type="component" value="Unassembled WGS sequence"/>
</dbReference>
<keyword evidence="4" id="KW-1185">Reference proteome</keyword>
<feature type="domain" description="NADPH-dependent FMN reductase-like" evidence="2">
    <location>
        <begin position="6"/>
        <end position="81"/>
    </location>
</feature>
<dbReference type="Gene3D" id="3.40.50.360">
    <property type="match status" value="1"/>
</dbReference>
<proteinExistence type="predicted"/>
<name>A0A7X0D1S7_9HYPH</name>
<reference evidence="3 4" key="1">
    <citation type="submission" date="2020-08" db="EMBL/GenBank/DDBJ databases">
        <title>Genomic Encyclopedia of Type Strains, Phase IV (KMG-IV): sequencing the most valuable type-strain genomes for metagenomic binning, comparative biology and taxonomic classification.</title>
        <authorList>
            <person name="Goeker M."/>
        </authorList>
    </citation>
    <scope>NUCLEOTIDE SEQUENCE [LARGE SCALE GENOMIC DNA]</scope>
    <source>
        <strain evidence="3 4">DSM 100734</strain>
    </source>
</reference>
<evidence type="ECO:0000313" key="4">
    <source>
        <dbReference type="Proteomes" id="UP000547879"/>
    </source>
</evidence>
<dbReference type="AlphaFoldDB" id="A0A7X0D1S7"/>
<dbReference type="InterPro" id="IPR005025">
    <property type="entry name" value="FMN_Rdtase-like_dom"/>
</dbReference>
<comment type="caution">
    <text evidence="3">The sequence shown here is derived from an EMBL/GenBank/DDBJ whole genome shotgun (WGS) entry which is preliminary data.</text>
</comment>
<dbReference type="GO" id="GO:0016491">
    <property type="term" value="F:oxidoreductase activity"/>
    <property type="evidence" value="ECO:0007669"/>
    <property type="project" value="InterPro"/>
</dbReference>
<sequence>MSLKALAFNSTLKRSGGEPSSTDRMLELIAAEMAKSGVETETIRLADHNILPGVTSDEGPGDDWPAVRKKLLAADILILGTLHGAARQHLASSNAWTPSSKRPTTKGGWLSYGAVPQGAASSWTM</sequence>
<dbReference type="InterPro" id="IPR029039">
    <property type="entry name" value="Flavoprotein-like_sf"/>
</dbReference>
<organism evidence="3 4">
    <name type="scientific">Rhizobium wenxiniae</name>
    <dbReference type="NCBI Taxonomy" id="1737357"/>
    <lineage>
        <taxon>Bacteria</taxon>
        <taxon>Pseudomonadati</taxon>
        <taxon>Pseudomonadota</taxon>
        <taxon>Alphaproteobacteria</taxon>
        <taxon>Hyphomicrobiales</taxon>
        <taxon>Rhizobiaceae</taxon>
        <taxon>Rhizobium/Agrobacterium group</taxon>
        <taxon>Rhizobium</taxon>
    </lineage>
</organism>
<protein>
    <recommendedName>
        <fullName evidence="2">NADPH-dependent FMN reductase-like domain-containing protein</fullName>
    </recommendedName>
</protein>
<dbReference type="Pfam" id="PF03358">
    <property type="entry name" value="FMN_red"/>
    <property type="match status" value="1"/>
</dbReference>
<accession>A0A7X0D1S7</accession>
<evidence type="ECO:0000313" key="3">
    <source>
        <dbReference type="EMBL" id="MBB6164757.1"/>
    </source>
</evidence>
<evidence type="ECO:0000256" key="1">
    <source>
        <dbReference type="SAM" id="MobiDB-lite"/>
    </source>
</evidence>
<dbReference type="SUPFAM" id="SSF52218">
    <property type="entry name" value="Flavoproteins"/>
    <property type="match status" value="1"/>
</dbReference>
<dbReference type="EMBL" id="JACHEG010000006">
    <property type="protein sequence ID" value="MBB6164757.1"/>
    <property type="molecule type" value="Genomic_DNA"/>
</dbReference>